<evidence type="ECO:0000256" key="4">
    <source>
        <dbReference type="ARBA" id="ARBA00022846"/>
    </source>
</evidence>
<reference evidence="12 13" key="1">
    <citation type="journal article" date="2024" name="bioRxiv">
        <title>A reference genome for Trichogramma kaykai: A tiny desert-dwelling parasitoid wasp with competing sex-ratio distorters.</title>
        <authorList>
            <person name="Culotta J."/>
            <person name="Lindsey A.R."/>
        </authorList>
    </citation>
    <scope>NUCLEOTIDE SEQUENCE [LARGE SCALE GENOMIC DNA]</scope>
    <source>
        <strain evidence="12 13">KSX58</strain>
    </source>
</reference>
<protein>
    <recommendedName>
        <fullName evidence="10">Tektin</fullName>
    </recommendedName>
</protein>
<comment type="subcellular location">
    <subcellularLocation>
        <location evidence="10">Cytoplasm</location>
        <location evidence="10">Cytoskeleton</location>
        <location evidence="10">Cilium axoneme</location>
    </subcellularLocation>
    <subcellularLocation>
        <location evidence="1">Cytoplasm</location>
        <location evidence="1">Cytoskeleton</location>
        <location evidence="1">Flagellum axoneme</location>
    </subcellularLocation>
</comment>
<keyword evidence="4 10" id="KW-0282">Flagellum</keyword>
<keyword evidence="8 10" id="KW-0966">Cell projection</keyword>
<accession>A0ABD2WMI5</accession>
<dbReference type="InterPro" id="IPR048256">
    <property type="entry name" value="Tektin-like"/>
</dbReference>
<keyword evidence="3" id="KW-0963">Cytoplasm</keyword>
<evidence type="ECO:0000256" key="11">
    <source>
        <dbReference type="SAM" id="Coils"/>
    </source>
</evidence>
<evidence type="ECO:0000256" key="1">
    <source>
        <dbReference type="ARBA" id="ARBA00004611"/>
    </source>
</evidence>
<keyword evidence="7" id="KW-0206">Cytoskeleton</keyword>
<dbReference type="PRINTS" id="PR00511">
    <property type="entry name" value="TEKTIN"/>
</dbReference>
<evidence type="ECO:0000313" key="13">
    <source>
        <dbReference type="Proteomes" id="UP001627154"/>
    </source>
</evidence>
<dbReference type="InterPro" id="IPR000435">
    <property type="entry name" value="Tektins"/>
</dbReference>
<evidence type="ECO:0000256" key="7">
    <source>
        <dbReference type="ARBA" id="ARBA00023212"/>
    </source>
</evidence>
<organism evidence="12 13">
    <name type="scientific">Trichogramma kaykai</name>
    <dbReference type="NCBI Taxonomy" id="54128"/>
    <lineage>
        <taxon>Eukaryota</taxon>
        <taxon>Metazoa</taxon>
        <taxon>Ecdysozoa</taxon>
        <taxon>Arthropoda</taxon>
        <taxon>Hexapoda</taxon>
        <taxon>Insecta</taxon>
        <taxon>Pterygota</taxon>
        <taxon>Neoptera</taxon>
        <taxon>Endopterygota</taxon>
        <taxon>Hymenoptera</taxon>
        <taxon>Apocrita</taxon>
        <taxon>Proctotrupomorpha</taxon>
        <taxon>Chalcidoidea</taxon>
        <taxon>Trichogrammatidae</taxon>
        <taxon>Trichogramma</taxon>
    </lineage>
</organism>
<name>A0ABD2WMI5_9HYME</name>
<evidence type="ECO:0000256" key="3">
    <source>
        <dbReference type="ARBA" id="ARBA00022490"/>
    </source>
</evidence>
<dbReference type="AlphaFoldDB" id="A0ABD2WMI5"/>
<comment type="caution">
    <text evidence="12">The sequence shown here is derived from an EMBL/GenBank/DDBJ whole genome shotgun (WGS) entry which is preliminary data.</text>
</comment>
<dbReference type="Pfam" id="PF03148">
    <property type="entry name" value="Tektin"/>
    <property type="match status" value="1"/>
</dbReference>
<dbReference type="PANTHER" id="PTHR19960">
    <property type="entry name" value="TEKTIN"/>
    <property type="match status" value="1"/>
</dbReference>
<feature type="coiled-coil region" evidence="11">
    <location>
        <begin position="289"/>
        <end position="323"/>
    </location>
</feature>
<evidence type="ECO:0000256" key="10">
    <source>
        <dbReference type="RuleBase" id="RU367040"/>
    </source>
</evidence>
<evidence type="ECO:0000256" key="5">
    <source>
        <dbReference type="ARBA" id="ARBA00023054"/>
    </source>
</evidence>
<dbReference type="GO" id="GO:0015630">
    <property type="term" value="C:microtubule cytoskeleton"/>
    <property type="evidence" value="ECO:0007669"/>
    <property type="project" value="UniProtKB-UniRule"/>
</dbReference>
<dbReference type="GO" id="GO:0060271">
    <property type="term" value="P:cilium assembly"/>
    <property type="evidence" value="ECO:0007669"/>
    <property type="project" value="UniProtKB-UniRule"/>
</dbReference>
<gene>
    <name evidence="12" type="ORF">TKK_011665</name>
</gene>
<keyword evidence="6 10" id="KW-0969">Cilium</keyword>
<evidence type="ECO:0000256" key="8">
    <source>
        <dbReference type="ARBA" id="ARBA00023273"/>
    </source>
</evidence>
<comment type="function">
    <text evidence="9">Microtubule inner protein (MIP) part of the dynein-decorated doublet microtubules (DMTs) in cilia and flagellar axoneme. Forms filamentous polymers in the walls of ciliary and flagellar microtubules.</text>
</comment>
<keyword evidence="13" id="KW-1185">Reference proteome</keyword>
<evidence type="ECO:0000256" key="2">
    <source>
        <dbReference type="ARBA" id="ARBA00007209"/>
    </source>
</evidence>
<keyword evidence="5 11" id="KW-0175">Coiled coil</keyword>
<dbReference type="Proteomes" id="UP001627154">
    <property type="component" value="Unassembled WGS sequence"/>
</dbReference>
<evidence type="ECO:0000256" key="9">
    <source>
        <dbReference type="ARBA" id="ARBA00045224"/>
    </source>
</evidence>
<dbReference type="GO" id="GO:0005930">
    <property type="term" value="C:axoneme"/>
    <property type="evidence" value="ECO:0007669"/>
    <property type="project" value="UniProtKB-SubCell"/>
</dbReference>
<feature type="coiled-coil region" evidence="11">
    <location>
        <begin position="355"/>
        <end position="382"/>
    </location>
</feature>
<dbReference type="EMBL" id="JBJJXI010000094">
    <property type="protein sequence ID" value="KAL3393990.1"/>
    <property type="molecule type" value="Genomic_DNA"/>
</dbReference>
<evidence type="ECO:0000256" key="6">
    <source>
        <dbReference type="ARBA" id="ARBA00023069"/>
    </source>
</evidence>
<evidence type="ECO:0000313" key="12">
    <source>
        <dbReference type="EMBL" id="KAL3393990.1"/>
    </source>
</evidence>
<dbReference type="PANTHER" id="PTHR19960:SF25">
    <property type="entry name" value="TEKTIN-1"/>
    <property type="match status" value="1"/>
</dbReference>
<comment type="similarity">
    <text evidence="2 10">Belongs to the tektin family.</text>
</comment>
<dbReference type="GO" id="GO:0060294">
    <property type="term" value="P:cilium movement involved in cell motility"/>
    <property type="evidence" value="ECO:0007669"/>
    <property type="project" value="UniProtKB-UniRule"/>
</dbReference>
<sequence>MLNVIDLDDEYNKHKISTCKKGTCLVPKPKFTYDDWRYNNAARLYCCDAQQKLAKEVIAKLDTVCKLSTESVKSNRDETNHCLDDRIKEIENCKQELLLIRRELQLEIDALQTYKTRLVDSLNSLKSNALETCNKCLVAREHRIGIDLVSDSVEKELREECEGIRRAESLISETLEKMDEQLRRLKATQYFIDRDLEDKENNLRIDRFNTTLKETSLNLSIYHGSSALSASSISIEEWELQTKENIDSSAKEMLNAKKFRSQIELILKQIMDDLKKKKIATDNAFRQRIDETKAIKEKLELEHSEIMRQADEMTRNITRLEKLIAEKEGYIALAHTRLGNRCQRPGLELTRDNVEKSLINEVSNLRQMVAQLQQTLFEAQASLRFLLKMQMQLEEDINIKTNSIKIDEVHCMTMRQSIDYRIL</sequence>
<proteinExistence type="inferred from homology"/>